<feature type="compositionally biased region" description="Polar residues" evidence="1">
    <location>
        <begin position="256"/>
        <end position="279"/>
    </location>
</feature>
<feature type="region of interest" description="Disordered" evidence="1">
    <location>
        <begin position="200"/>
        <end position="342"/>
    </location>
</feature>
<keyword evidence="3" id="KW-1185">Reference proteome</keyword>
<dbReference type="GeneID" id="91087511"/>
<dbReference type="EMBL" id="CP143787">
    <property type="protein sequence ID" value="WVN88100.1"/>
    <property type="molecule type" value="Genomic_DNA"/>
</dbReference>
<dbReference type="KEGG" id="cdep:91087511"/>
<feature type="region of interest" description="Disordered" evidence="1">
    <location>
        <begin position="133"/>
        <end position="181"/>
    </location>
</feature>
<accession>A0AAJ8JTB5</accession>
<feature type="compositionally biased region" description="Polar residues" evidence="1">
    <location>
        <begin position="142"/>
        <end position="157"/>
    </location>
</feature>
<reference evidence="2" key="3">
    <citation type="submission" date="2024-01" db="EMBL/GenBank/DDBJ databases">
        <authorList>
            <person name="Coelho M.A."/>
            <person name="David-Palma M."/>
            <person name="Shea T."/>
            <person name="Sun S."/>
            <person name="Cuomo C.A."/>
            <person name="Heitman J."/>
        </authorList>
    </citation>
    <scope>NUCLEOTIDE SEQUENCE</scope>
    <source>
        <strain evidence="2">CBS 7841</strain>
    </source>
</reference>
<name>A0AAJ8JTB5_9TREE</name>
<dbReference type="RefSeq" id="XP_066068800.1">
    <property type="nucleotide sequence ID" value="XM_066212703.1"/>
</dbReference>
<protein>
    <submittedName>
        <fullName evidence="2">Uncharacterized protein</fullName>
    </submittedName>
</protein>
<sequence>MSGIKQKIQETLHSGAPGTTGREPFEDSTATGNLPPGAAQGGTHTSTAYATGNEQGRGSGFGQDVRGIDSQHHGANLGSEGQFGQTGINPGLGNSAGNNYGTGTQDAYGTHHGRDAAIGTGGIGAGVAGLAQHEQNKHAGAHTTTGLGSAGYNQSGTHHGGATVADYSKNHGGTYGSQGGNTHPTDKIGHLGENAALYERSTDRGPLTGGAPGTERFDTDKHRTTQSNTGLTGHGTGKTHNYDGTLPHSGSEDPAKQQSGGVAGIFTTSGQDFTSNTNRLGKGAYEDDQGVFKSNQSGPEGRSALTGREGNNAINPVSGTIPSAYEPASGTTGQNVGSTGGVLGSHAVPHSGTGFGTGSHTGGVDATNFQGQTTANEDVTNFPYNQSRHNAHGKTDNNNAVTGHDTAAHEEGHHKKGLMEKIKDVIT</sequence>
<proteinExistence type="predicted"/>
<feature type="compositionally biased region" description="Polar residues" evidence="1">
    <location>
        <begin position="42"/>
        <end position="54"/>
    </location>
</feature>
<dbReference type="Proteomes" id="UP000094043">
    <property type="component" value="Chromosome 4"/>
</dbReference>
<evidence type="ECO:0000256" key="1">
    <source>
        <dbReference type="SAM" id="MobiDB-lite"/>
    </source>
</evidence>
<reference evidence="2" key="2">
    <citation type="journal article" date="2022" name="Elife">
        <title>Obligate sexual reproduction of a homothallic fungus closely related to the Cryptococcus pathogenic species complex.</title>
        <authorList>
            <person name="Passer A.R."/>
            <person name="Clancey S.A."/>
            <person name="Shea T."/>
            <person name="David-Palma M."/>
            <person name="Averette A.F."/>
            <person name="Boekhout T."/>
            <person name="Porcel B.M."/>
            <person name="Nowrousian M."/>
            <person name="Cuomo C.A."/>
            <person name="Sun S."/>
            <person name="Heitman J."/>
            <person name="Coelho M.A."/>
        </authorList>
    </citation>
    <scope>NUCLEOTIDE SEQUENCE</scope>
    <source>
        <strain evidence="2">CBS 7841</strain>
    </source>
</reference>
<dbReference type="AlphaFoldDB" id="A0AAJ8JTB5"/>
<evidence type="ECO:0000313" key="3">
    <source>
        <dbReference type="Proteomes" id="UP000094043"/>
    </source>
</evidence>
<evidence type="ECO:0000313" key="2">
    <source>
        <dbReference type="EMBL" id="WVN88100.1"/>
    </source>
</evidence>
<reference evidence="2" key="1">
    <citation type="submission" date="2016-06" db="EMBL/GenBank/DDBJ databases">
        <authorList>
            <person name="Cuomo C."/>
            <person name="Litvintseva A."/>
            <person name="Heitman J."/>
            <person name="Chen Y."/>
            <person name="Sun S."/>
            <person name="Springer D."/>
            <person name="Dromer F."/>
            <person name="Young S."/>
            <person name="Zeng Q."/>
            <person name="Chapman S."/>
            <person name="Gujja S."/>
            <person name="Saif S."/>
            <person name="Birren B."/>
        </authorList>
    </citation>
    <scope>NUCLEOTIDE SEQUENCE</scope>
    <source>
        <strain evidence="2">CBS 7841</strain>
    </source>
</reference>
<gene>
    <name evidence="2" type="ORF">L203_103300</name>
</gene>
<feature type="region of interest" description="Disordered" evidence="1">
    <location>
        <begin position="1"/>
        <end position="108"/>
    </location>
</feature>
<feature type="compositionally biased region" description="Polar residues" evidence="1">
    <location>
        <begin position="95"/>
        <end position="107"/>
    </location>
</feature>
<feature type="compositionally biased region" description="Polar residues" evidence="1">
    <location>
        <begin position="312"/>
        <end position="321"/>
    </location>
</feature>
<organism evidence="2 3">
    <name type="scientific">Cryptococcus depauperatus CBS 7841</name>
    <dbReference type="NCBI Taxonomy" id="1295531"/>
    <lineage>
        <taxon>Eukaryota</taxon>
        <taxon>Fungi</taxon>
        <taxon>Dikarya</taxon>
        <taxon>Basidiomycota</taxon>
        <taxon>Agaricomycotina</taxon>
        <taxon>Tremellomycetes</taxon>
        <taxon>Tremellales</taxon>
        <taxon>Cryptococcaceae</taxon>
        <taxon>Cryptococcus</taxon>
    </lineage>
</organism>